<keyword evidence="2" id="KW-0808">Transferase</keyword>
<dbReference type="Pfam" id="PF00797">
    <property type="entry name" value="Acetyltransf_2"/>
    <property type="match status" value="1"/>
</dbReference>
<dbReference type="OrthoDB" id="2845539at2"/>
<reference evidence="2 3" key="1">
    <citation type="submission" date="2018-07" db="EMBL/GenBank/DDBJ databases">
        <title>Genomic Encyclopedia of Type Strains, Phase IV (KMG-IV): sequencing the most valuable type-strain genomes for metagenomic binning, comparative biology and taxonomic classification.</title>
        <authorList>
            <person name="Goeker M."/>
        </authorList>
    </citation>
    <scope>NUCLEOTIDE SEQUENCE [LARGE SCALE GENOMIC DNA]</scope>
    <source>
        <strain evidence="2 3">DSM 25281</strain>
    </source>
</reference>
<dbReference type="InterPro" id="IPR038765">
    <property type="entry name" value="Papain-like_cys_pep_sf"/>
</dbReference>
<dbReference type="PANTHER" id="PTHR11786:SF0">
    <property type="entry name" value="ARYLAMINE N-ACETYLTRANSFERASE 4-RELATED"/>
    <property type="match status" value="1"/>
</dbReference>
<dbReference type="InterPro" id="IPR053710">
    <property type="entry name" value="Arylamine_NAT_domain_sf"/>
</dbReference>
<protein>
    <submittedName>
        <fullName evidence="2">N-acetyltransferase</fullName>
    </submittedName>
</protein>
<dbReference type="Gene3D" id="3.30.2140.20">
    <property type="match status" value="1"/>
</dbReference>
<dbReference type="PANTHER" id="PTHR11786">
    <property type="entry name" value="N-HYDROXYARYLAMINE O-ACETYLTRANSFERASE"/>
    <property type="match status" value="1"/>
</dbReference>
<comment type="similarity">
    <text evidence="1">Belongs to the arylamine N-acetyltransferase family.</text>
</comment>
<dbReference type="InterPro" id="IPR001447">
    <property type="entry name" value="Arylamine_N-AcTrfase"/>
</dbReference>
<name>A0A370G7H4_9BACI</name>
<dbReference type="AlphaFoldDB" id="A0A370G7H4"/>
<accession>A0A370G7H4</accession>
<evidence type="ECO:0000313" key="2">
    <source>
        <dbReference type="EMBL" id="RDI38474.1"/>
    </source>
</evidence>
<proteinExistence type="inferred from homology"/>
<dbReference type="EMBL" id="QQAY01000017">
    <property type="protein sequence ID" value="RDI38474.1"/>
    <property type="molecule type" value="Genomic_DNA"/>
</dbReference>
<dbReference type="RefSeq" id="WP_114746898.1">
    <property type="nucleotide sequence ID" value="NZ_QQAY01000017.1"/>
</dbReference>
<dbReference type="SUPFAM" id="SSF54001">
    <property type="entry name" value="Cysteine proteinases"/>
    <property type="match status" value="1"/>
</dbReference>
<evidence type="ECO:0000313" key="3">
    <source>
        <dbReference type="Proteomes" id="UP000255326"/>
    </source>
</evidence>
<organism evidence="2 3">
    <name type="scientific">Falsibacillus pallidus</name>
    <dbReference type="NCBI Taxonomy" id="493781"/>
    <lineage>
        <taxon>Bacteria</taxon>
        <taxon>Bacillati</taxon>
        <taxon>Bacillota</taxon>
        <taxon>Bacilli</taxon>
        <taxon>Bacillales</taxon>
        <taxon>Bacillaceae</taxon>
        <taxon>Falsibacillus</taxon>
    </lineage>
</organism>
<dbReference type="GO" id="GO:0016407">
    <property type="term" value="F:acetyltransferase activity"/>
    <property type="evidence" value="ECO:0007669"/>
    <property type="project" value="InterPro"/>
</dbReference>
<evidence type="ECO:0000256" key="1">
    <source>
        <dbReference type="ARBA" id="ARBA00006547"/>
    </source>
</evidence>
<keyword evidence="3" id="KW-1185">Reference proteome</keyword>
<dbReference type="Proteomes" id="UP000255326">
    <property type="component" value="Unassembled WGS sequence"/>
</dbReference>
<sequence>MNDTVKKYLDYLKMEQETPSLNYLQRLIQRHLFKVPYETFSKFHYYCKNPVHVPSMEEFVGNLVDKGWGGTCFTLNINFTRLLKALDFDCSLVRVEPGHLGIMVVLENKRYYADVGYGSPIMKPIELEGKRQHVLHGFGEEIIFTQKTKESYEVDRRANGKSFVKKEIQWKPLEEEDIQKDIESSYLDEDNNQTMRRITAVRFNGHECYFLRDHSLKVMTYRNISEINLKDKEKWKKYVREVYQIDEDSLDESIEFLKTRGVALF</sequence>
<comment type="caution">
    <text evidence="2">The sequence shown here is derived from an EMBL/GenBank/DDBJ whole genome shotgun (WGS) entry which is preliminary data.</text>
</comment>
<gene>
    <name evidence="2" type="ORF">DFR59_11715</name>
</gene>